<dbReference type="OrthoDB" id="5188748at2"/>
<dbReference type="AlphaFoldDB" id="A0A0B2A1S7"/>
<proteinExistence type="predicted"/>
<evidence type="ECO:0000313" key="1">
    <source>
        <dbReference type="EMBL" id="KHK95501.1"/>
    </source>
</evidence>
<dbReference type="RefSeq" id="WP_039403145.1">
    <property type="nucleotide sequence ID" value="NZ_JTDK01000022.1"/>
</dbReference>
<sequence>MKTIQLRRYVLVDGTYDDFIAWFNKFMPEVRPARGFAIEFAYGIRETNEFVWAVSAPGDAAAFAELEASYLASPERAAAFAGQPERVASKVITLVEEV</sequence>
<accession>A0A0B2A1S7</accession>
<evidence type="ECO:0000313" key="2">
    <source>
        <dbReference type="Proteomes" id="UP000031030"/>
    </source>
</evidence>
<dbReference type="STRING" id="1348253.LK09_19205"/>
<gene>
    <name evidence="1" type="ORF">LK09_19205</name>
</gene>
<dbReference type="Proteomes" id="UP000031030">
    <property type="component" value="Unassembled WGS sequence"/>
</dbReference>
<organism evidence="1 2">
    <name type="scientific">Microbacterium mangrovi</name>
    <dbReference type="NCBI Taxonomy" id="1348253"/>
    <lineage>
        <taxon>Bacteria</taxon>
        <taxon>Bacillati</taxon>
        <taxon>Actinomycetota</taxon>
        <taxon>Actinomycetes</taxon>
        <taxon>Micrococcales</taxon>
        <taxon>Microbacteriaceae</taxon>
        <taxon>Microbacterium</taxon>
    </lineage>
</organism>
<reference evidence="1 2" key="1">
    <citation type="submission" date="2014-11" db="EMBL/GenBank/DDBJ databases">
        <title>Genome sequence of Microbacterium mangrovi MUSC 115(T).</title>
        <authorList>
            <person name="Lee L.-H."/>
        </authorList>
    </citation>
    <scope>NUCLEOTIDE SEQUENCE [LARGE SCALE GENOMIC DNA]</scope>
    <source>
        <strain evidence="1 2">MUSC 115</strain>
    </source>
</reference>
<dbReference type="EMBL" id="JTDK01000022">
    <property type="protein sequence ID" value="KHK95501.1"/>
    <property type="molecule type" value="Genomic_DNA"/>
</dbReference>
<protein>
    <recommendedName>
        <fullName evidence="3">NIPSNAP domain-containing protein</fullName>
    </recommendedName>
</protein>
<comment type="caution">
    <text evidence="1">The sequence shown here is derived from an EMBL/GenBank/DDBJ whole genome shotgun (WGS) entry which is preliminary data.</text>
</comment>
<evidence type="ECO:0008006" key="3">
    <source>
        <dbReference type="Google" id="ProtNLM"/>
    </source>
</evidence>
<keyword evidence="2" id="KW-1185">Reference proteome</keyword>
<name>A0A0B2A1S7_9MICO</name>